<dbReference type="Pfam" id="PF13817">
    <property type="entry name" value="DDE_Tnp_IS66_C"/>
    <property type="match status" value="1"/>
</dbReference>
<evidence type="ECO:0000313" key="2">
    <source>
        <dbReference type="EMBL" id="MBS0123260.1"/>
    </source>
</evidence>
<dbReference type="InterPro" id="IPR039552">
    <property type="entry name" value="IS66_C"/>
</dbReference>
<organism evidence="2 3">
    <name type="scientific">Thetidibacter halocola</name>
    <dbReference type="NCBI Taxonomy" id="2827239"/>
    <lineage>
        <taxon>Bacteria</taxon>
        <taxon>Pseudomonadati</taxon>
        <taxon>Pseudomonadota</taxon>
        <taxon>Alphaproteobacteria</taxon>
        <taxon>Rhodobacterales</taxon>
        <taxon>Roseobacteraceae</taxon>
        <taxon>Thetidibacter</taxon>
    </lineage>
</organism>
<gene>
    <name evidence="2" type="ORF">KB874_03855</name>
</gene>
<feature type="domain" description="Transposase IS66 C-terminal" evidence="1">
    <location>
        <begin position="4"/>
        <end position="42"/>
    </location>
</feature>
<accession>A0A8J7W9B2</accession>
<protein>
    <submittedName>
        <fullName evidence="2">Transposase domain-containing protein</fullName>
    </submittedName>
</protein>
<name>A0A8J7W9B2_9RHOB</name>
<dbReference type="RefSeq" id="WP_212535206.1">
    <property type="nucleotide sequence ID" value="NZ_JAGTUU010000001.1"/>
</dbReference>
<sequence length="60" mass="6841">MLASLVATCKLSGLNPVDYLADTRWAILDGHPRSRIEDLVPWRCAAFKPRRMGPDRRAYL</sequence>
<reference evidence="2" key="1">
    <citation type="submission" date="2021-04" db="EMBL/GenBank/DDBJ databases">
        <authorList>
            <person name="Yoon J."/>
        </authorList>
    </citation>
    <scope>NUCLEOTIDE SEQUENCE</scope>
    <source>
        <strain evidence="2">KMU-90</strain>
    </source>
</reference>
<evidence type="ECO:0000259" key="1">
    <source>
        <dbReference type="Pfam" id="PF13817"/>
    </source>
</evidence>
<evidence type="ECO:0000313" key="3">
    <source>
        <dbReference type="Proteomes" id="UP000681356"/>
    </source>
</evidence>
<dbReference type="AlphaFoldDB" id="A0A8J7W9B2"/>
<comment type="caution">
    <text evidence="2">The sequence shown here is derived from an EMBL/GenBank/DDBJ whole genome shotgun (WGS) entry which is preliminary data.</text>
</comment>
<dbReference type="EMBL" id="JAGTUU010000001">
    <property type="protein sequence ID" value="MBS0123260.1"/>
    <property type="molecule type" value="Genomic_DNA"/>
</dbReference>
<proteinExistence type="predicted"/>
<dbReference type="Proteomes" id="UP000681356">
    <property type="component" value="Unassembled WGS sequence"/>
</dbReference>
<keyword evidence="3" id="KW-1185">Reference proteome</keyword>